<proteinExistence type="predicted"/>
<reference evidence="2" key="1">
    <citation type="submission" date="2021-01" db="EMBL/GenBank/DDBJ databases">
        <title>Marivirga aurantiaca sp. nov., isolated from intertidal surface sediments.</title>
        <authorList>
            <person name="Zhang M."/>
        </authorList>
    </citation>
    <scope>NUCLEOTIDE SEQUENCE</scope>
    <source>
        <strain evidence="2">S37H4</strain>
    </source>
</reference>
<name>A0A934X2E8_9BACT</name>
<evidence type="ECO:0000256" key="1">
    <source>
        <dbReference type="SAM" id="Phobius"/>
    </source>
</evidence>
<organism evidence="2 3">
    <name type="scientific">Marivirga aurantiaca</name>
    <dbReference type="NCBI Taxonomy" id="2802615"/>
    <lineage>
        <taxon>Bacteria</taxon>
        <taxon>Pseudomonadati</taxon>
        <taxon>Bacteroidota</taxon>
        <taxon>Cytophagia</taxon>
        <taxon>Cytophagales</taxon>
        <taxon>Marivirgaceae</taxon>
        <taxon>Marivirga</taxon>
    </lineage>
</organism>
<dbReference type="RefSeq" id="WP_201432785.1">
    <property type="nucleotide sequence ID" value="NZ_JAEQBW010000014.1"/>
</dbReference>
<comment type="caution">
    <text evidence="2">The sequence shown here is derived from an EMBL/GenBank/DDBJ whole genome shotgun (WGS) entry which is preliminary data.</text>
</comment>
<sequence length="121" mass="13619">MKNITTFKMRQYIGNFLVGVTLIISFISHPSNFNSPNHTIIDYSFSTEWGTVDASDFNLFEFPTAKLSGNGLKAQPHSEIFEKLAVKPLTITRIFFPFPGSLAVNTFSRNVFYVFISSKAP</sequence>
<dbReference type="EMBL" id="JAEQBW010000014">
    <property type="protein sequence ID" value="MBK6267095.1"/>
    <property type="molecule type" value="Genomic_DNA"/>
</dbReference>
<keyword evidence="1" id="KW-1133">Transmembrane helix</keyword>
<dbReference type="Proteomes" id="UP000611723">
    <property type="component" value="Unassembled WGS sequence"/>
</dbReference>
<gene>
    <name evidence="2" type="ORF">JKA74_18770</name>
</gene>
<keyword evidence="1" id="KW-0812">Transmembrane</keyword>
<evidence type="ECO:0000313" key="2">
    <source>
        <dbReference type="EMBL" id="MBK6267095.1"/>
    </source>
</evidence>
<keyword evidence="1" id="KW-0472">Membrane</keyword>
<keyword evidence="3" id="KW-1185">Reference proteome</keyword>
<protein>
    <submittedName>
        <fullName evidence="2">Uncharacterized protein</fullName>
    </submittedName>
</protein>
<dbReference type="AlphaFoldDB" id="A0A934X2E8"/>
<evidence type="ECO:0000313" key="3">
    <source>
        <dbReference type="Proteomes" id="UP000611723"/>
    </source>
</evidence>
<feature type="transmembrane region" description="Helical" evidence="1">
    <location>
        <begin position="12"/>
        <end position="29"/>
    </location>
</feature>
<accession>A0A934X2E8</accession>